<gene>
    <name evidence="1" type="ORF">PL963_02978</name>
</gene>
<accession>A0A193SQJ5</accession>
<proteinExistence type="predicted"/>
<dbReference type="AlphaFoldDB" id="A0A193SQJ5"/>
<dbReference type="EMBL" id="LT963395">
    <property type="protein sequence ID" value="SOS21074.1"/>
    <property type="molecule type" value="Genomic_DNA"/>
</dbReference>
<name>A0A193SQJ5_9PSED</name>
<organism evidence="1 2">
    <name type="scientific">Pseudomonas cerasi</name>
    <dbReference type="NCBI Taxonomy" id="1583341"/>
    <lineage>
        <taxon>Bacteria</taxon>
        <taxon>Pseudomonadati</taxon>
        <taxon>Pseudomonadota</taxon>
        <taxon>Gammaproteobacteria</taxon>
        <taxon>Pseudomonadales</taxon>
        <taxon>Pseudomonadaceae</taxon>
        <taxon>Pseudomonas</taxon>
    </lineage>
</organism>
<keyword evidence="2" id="KW-1185">Reference proteome</keyword>
<reference evidence="2" key="1">
    <citation type="submission" date="2017-11" db="EMBL/GenBank/DDBJ databases">
        <authorList>
            <person name="Blom J."/>
        </authorList>
    </citation>
    <scope>NUCLEOTIDE SEQUENCE [LARGE SCALE GENOMIC DNA]</scope>
</reference>
<evidence type="ECO:0000313" key="1">
    <source>
        <dbReference type="EMBL" id="SOS21074.1"/>
    </source>
</evidence>
<protein>
    <submittedName>
        <fullName evidence="1">Uncharacterized protein</fullName>
    </submittedName>
</protein>
<evidence type="ECO:0000313" key="2">
    <source>
        <dbReference type="Proteomes" id="UP000239025"/>
    </source>
</evidence>
<sequence>MIIVPTLRVGMQFVTLRVTLNARLIPVPISAPNTDTTQDL</sequence>
<dbReference type="Proteomes" id="UP000239025">
    <property type="component" value="Chromosome 1"/>
</dbReference>